<feature type="domain" description="Metallo-beta-lactamase" evidence="2">
    <location>
        <begin position="33"/>
        <end position="223"/>
    </location>
</feature>
<protein>
    <submittedName>
        <fullName evidence="3">MBL fold metallo-hydrolase</fullName>
    </submittedName>
</protein>
<dbReference type="InterPro" id="IPR050855">
    <property type="entry name" value="NDM-1-like"/>
</dbReference>
<name>A0ABN5PR63_9ACTO</name>
<accession>A0ABN5PR63</accession>
<feature type="region of interest" description="Disordered" evidence="1">
    <location>
        <begin position="266"/>
        <end position="290"/>
    </location>
</feature>
<dbReference type="RefSeq" id="WP_120205437.1">
    <property type="nucleotide sequence ID" value="NZ_CP032514.1"/>
</dbReference>
<evidence type="ECO:0000313" key="4">
    <source>
        <dbReference type="Proteomes" id="UP000273001"/>
    </source>
</evidence>
<keyword evidence="4" id="KW-1185">Reference proteome</keyword>
<dbReference type="EMBL" id="CP032514">
    <property type="protein sequence ID" value="AYD90519.1"/>
    <property type="molecule type" value="Genomic_DNA"/>
</dbReference>
<dbReference type="InterPro" id="IPR001279">
    <property type="entry name" value="Metallo-B-lactamas"/>
</dbReference>
<evidence type="ECO:0000313" key="3">
    <source>
        <dbReference type="EMBL" id="AYD90519.1"/>
    </source>
</evidence>
<reference evidence="3 4" key="1">
    <citation type="submission" date="2018-09" db="EMBL/GenBank/DDBJ databases">
        <authorList>
            <person name="Li J."/>
        </authorList>
    </citation>
    <scope>NUCLEOTIDE SEQUENCE [LARGE SCALE GENOMIC DNA]</scope>
    <source>
        <strain evidence="3 4">2129</strain>
    </source>
</reference>
<organism evidence="3 4">
    <name type="scientific">Actinomyces lilanjuaniae</name>
    <dbReference type="NCBI Taxonomy" id="2321394"/>
    <lineage>
        <taxon>Bacteria</taxon>
        <taxon>Bacillati</taxon>
        <taxon>Actinomycetota</taxon>
        <taxon>Actinomycetes</taxon>
        <taxon>Actinomycetales</taxon>
        <taxon>Actinomycetaceae</taxon>
        <taxon>Actinomyces</taxon>
    </lineage>
</organism>
<dbReference type="SMART" id="SM00849">
    <property type="entry name" value="Lactamase_B"/>
    <property type="match status" value="1"/>
</dbReference>
<dbReference type="Proteomes" id="UP000273001">
    <property type="component" value="Chromosome"/>
</dbReference>
<dbReference type="Pfam" id="PF00753">
    <property type="entry name" value="Lactamase_B"/>
    <property type="match status" value="1"/>
</dbReference>
<sequence length="290" mass="31194">MSRPPADSRQLLAPGFTDTRVNRHITRIHDPRDVHMYLVTGRERALLVDTGYGVGDLAAFVTSLTDLPLTVVLTHGHIDHAFGASGLTDVHMHPADLPVLARHQVASRRLHNAVRSAHAGTPGDAPAPVLAPEVDPTRLVPLHDGERIGLGGLTVEVLEAPGHTPGSVALLVEEERVLITGDAANQLTFLFLPESSTLTSYAAMLERLTARAARRYDRVLVSHGSGEITPTVLEDLRTLCERVLAGDDDAVPFRFEDMGGLVARAVTRSHGDPGPPADDAPNIVYDPHRL</sequence>
<dbReference type="InterPro" id="IPR036866">
    <property type="entry name" value="RibonucZ/Hydroxyglut_hydro"/>
</dbReference>
<evidence type="ECO:0000256" key="1">
    <source>
        <dbReference type="SAM" id="MobiDB-lite"/>
    </source>
</evidence>
<gene>
    <name evidence="3" type="ORF">D5R93_11870</name>
</gene>
<proteinExistence type="predicted"/>
<dbReference type="PANTHER" id="PTHR42951:SF22">
    <property type="entry name" value="METALLO BETA-LACTAMASE SUPERFAMILY LIPOPROTEIN"/>
    <property type="match status" value="1"/>
</dbReference>
<dbReference type="PANTHER" id="PTHR42951">
    <property type="entry name" value="METALLO-BETA-LACTAMASE DOMAIN-CONTAINING"/>
    <property type="match status" value="1"/>
</dbReference>
<dbReference type="Gene3D" id="3.60.15.10">
    <property type="entry name" value="Ribonuclease Z/Hydroxyacylglutathione hydrolase-like"/>
    <property type="match status" value="1"/>
</dbReference>
<evidence type="ECO:0000259" key="2">
    <source>
        <dbReference type="SMART" id="SM00849"/>
    </source>
</evidence>
<dbReference type="SUPFAM" id="SSF56281">
    <property type="entry name" value="Metallo-hydrolase/oxidoreductase"/>
    <property type="match status" value="1"/>
</dbReference>